<keyword evidence="2" id="KW-0560">Oxidoreductase</keyword>
<evidence type="ECO:0000313" key="5">
    <source>
        <dbReference type="Proteomes" id="UP000294739"/>
    </source>
</evidence>
<feature type="domain" description="Nitroreductase" evidence="3">
    <location>
        <begin position="23"/>
        <end position="189"/>
    </location>
</feature>
<dbReference type="Proteomes" id="UP000294739">
    <property type="component" value="Unassembled WGS sequence"/>
</dbReference>
<dbReference type="EMBL" id="SMKZ01000066">
    <property type="protein sequence ID" value="TDD98821.1"/>
    <property type="molecule type" value="Genomic_DNA"/>
</dbReference>
<dbReference type="InParanoid" id="A0A4R5CFF8"/>
<accession>A0A4R5CFF8</accession>
<protein>
    <submittedName>
        <fullName evidence="4">Nitroreductase family protein</fullName>
    </submittedName>
</protein>
<proteinExistence type="inferred from homology"/>
<dbReference type="SUPFAM" id="SSF55469">
    <property type="entry name" value="FMN-dependent nitroreductase-like"/>
    <property type="match status" value="1"/>
</dbReference>
<evidence type="ECO:0000259" key="3">
    <source>
        <dbReference type="Pfam" id="PF00881"/>
    </source>
</evidence>
<sequence length="219" mass="24333">MHADHPEEPTVSTSEIDHLLSTTRAVRKRLDLERPVEPGVILECLRLAIQAPSGGNRQNWRFVVVTDPEKRAGLGELYRSGGRDYLATRRASITTDDQLRAAESSEYLASVIERVPVHVIPCLIGRPPAVENQAGFFGSIHPAAWSFMLALRSRGLGSTWTTFHLAHEREAAALIGIPDDVTQVALLPVAHTIGTEFKPARRRPVEEVTYWNEFGNTEH</sequence>
<dbReference type="PANTHER" id="PTHR43673:SF10">
    <property type="entry name" value="NADH DEHYDROGENASE_NAD(P)H NITROREDUCTASE XCC3605-RELATED"/>
    <property type="match status" value="1"/>
</dbReference>
<evidence type="ECO:0000256" key="2">
    <source>
        <dbReference type="ARBA" id="ARBA00023002"/>
    </source>
</evidence>
<dbReference type="PANTHER" id="PTHR43673">
    <property type="entry name" value="NAD(P)H NITROREDUCTASE YDGI-RELATED"/>
    <property type="match status" value="1"/>
</dbReference>
<dbReference type="CDD" id="cd02062">
    <property type="entry name" value="Nitro_FMN_reductase"/>
    <property type="match status" value="1"/>
</dbReference>
<name>A0A4R5CFF8_9ACTN</name>
<comment type="similarity">
    <text evidence="1">Belongs to the nitroreductase family.</text>
</comment>
<evidence type="ECO:0000313" key="4">
    <source>
        <dbReference type="EMBL" id="TDD98821.1"/>
    </source>
</evidence>
<dbReference type="OrthoDB" id="9798230at2"/>
<dbReference type="AlphaFoldDB" id="A0A4R5CFF8"/>
<reference evidence="4 5" key="1">
    <citation type="submission" date="2019-03" db="EMBL/GenBank/DDBJ databases">
        <title>Draft genome sequences of novel Actinobacteria.</title>
        <authorList>
            <person name="Sahin N."/>
            <person name="Ay H."/>
            <person name="Saygin H."/>
        </authorList>
    </citation>
    <scope>NUCLEOTIDE SEQUENCE [LARGE SCALE GENOMIC DNA]</scope>
    <source>
        <strain evidence="4 5">5K138</strain>
    </source>
</reference>
<dbReference type="InterPro" id="IPR029479">
    <property type="entry name" value="Nitroreductase"/>
</dbReference>
<dbReference type="Gene3D" id="3.40.109.10">
    <property type="entry name" value="NADH Oxidase"/>
    <property type="match status" value="1"/>
</dbReference>
<comment type="caution">
    <text evidence="4">The sequence shown here is derived from an EMBL/GenBank/DDBJ whole genome shotgun (WGS) entry which is preliminary data.</text>
</comment>
<dbReference type="Pfam" id="PF00881">
    <property type="entry name" value="Nitroreductase"/>
    <property type="match status" value="1"/>
</dbReference>
<dbReference type="InterPro" id="IPR000415">
    <property type="entry name" value="Nitroreductase-like"/>
</dbReference>
<keyword evidence="5" id="KW-1185">Reference proteome</keyword>
<dbReference type="GO" id="GO:0016491">
    <property type="term" value="F:oxidoreductase activity"/>
    <property type="evidence" value="ECO:0007669"/>
    <property type="project" value="UniProtKB-KW"/>
</dbReference>
<organism evidence="4 5">
    <name type="scientific">Jiangella asiatica</name>
    <dbReference type="NCBI Taxonomy" id="2530372"/>
    <lineage>
        <taxon>Bacteria</taxon>
        <taxon>Bacillati</taxon>
        <taxon>Actinomycetota</taxon>
        <taxon>Actinomycetes</taxon>
        <taxon>Jiangellales</taxon>
        <taxon>Jiangellaceae</taxon>
        <taxon>Jiangella</taxon>
    </lineage>
</organism>
<evidence type="ECO:0000256" key="1">
    <source>
        <dbReference type="ARBA" id="ARBA00007118"/>
    </source>
</evidence>
<gene>
    <name evidence="4" type="ORF">E1269_28540</name>
</gene>